<dbReference type="Proteomes" id="UP001476247">
    <property type="component" value="Unassembled WGS sequence"/>
</dbReference>
<evidence type="ECO:0000259" key="1">
    <source>
        <dbReference type="Pfam" id="PF17900"/>
    </source>
</evidence>
<evidence type="ECO:0000313" key="3">
    <source>
        <dbReference type="Proteomes" id="UP001476247"/>
    </source>
</evidence>
<feature type="domain" description="Aminopeptidase N-like N-terminal" evidence="1">
    <location>
        <begin position="9"/>
        <end position="63"/>
    </location>
</feature>
<dbReference type="Gene3D" id="2.60.40.1730">
    <property type="entry name" value="tricorn interacting facor f3 domain"/>
    <property type="match status" value="1"/>
</dbReference>
<name>A0ABP9XYC6_9FUNG</name>
<keyword evidence="3" id="KW-1185">Reference proteome</keyword>
<protein>
    <recommendedName>
        <fullName evidence="1">Aminopeptidase N-like N-terminal domain-containing protein</fullName>
    </recommendedName>
</protein>
<dbReference type="Pfam" id="PF17900">
    <property type="entry name" value="Peptidase_M1_N"/>
    <property type="match status" value="1"/>
</dbReference>
<dbReference type="InterPro" id="IPR042097">
    <property type="entry name" value="Aminopeptidase_N-like_N_sf"/>
</dbReference>
<organism evidence="2 3">
    <name type="scientific">Helicostylum pulchrum</name>
    <dbReference type="NCBI Taxonomy" id="562976"/>
    <lineage>
        <taxon>Eukaryota</taxon>
        <taxon>Fungi</taxon>
        <taxon>Fungi incertae sedis</taxon>
        <taxon>Mucoromycota</taxon>
        <taxon>Mucoromycotina</taxon>
        <taxon>Mucoromycetes</taxon>
        <taxon>Mucorales</taxon>
        <taxon>Mucorineae</taxon>
        <taxon>Mucoraceae</taxon>
        <taxon>Helicostylum</taxon>
    </lineage>
</organism>
<accession>A0ABP9XYC6</accession>
<gene>
    <name evidence="2" type="ORF">HPULCUR_005192</name>
</gene>
<dbReference type="SUPFAM" id="SSF63737">
    <property type="entry name" value="Leukotriene A4 hydrolase N-terminal domain"/>
    <property type="match status" value="1"/>
</dbReference>
<proteinExistence type="predicted"/>
<dbReference type="InterPro" id="IPR045357">
    <property type="entry name" value="Aminopeptidase_N-like_N"/>
</dbReference>
<dbReference type="EMBL" id="BAABUJ010000013">
    <property type="protein sequence ID" value="GAA5799774.1"/>
    <property type="molecule type" value="Genomic_DNA"/>
</dbReference>
<sequence length="65" mass="7214">MVLNISLSAIDIQFDNKTDQVSLTFGETLVKGSNVQLLIEFQGVLNDHMSGFYRSSFKNSNGSTR</sequence>
<comment type="caution">
    <text evidence="2">The sequence shown here is derived from an EMBL/GenBank/DDBJ whole genome shotgun (WGS) entry which is preliminary data.</text>
</comment>
<evidence type="ECO:0000313" key="2">
    <source>
        <dbReference type="EMBL" id="GAA5799774.1"/>
    </source>
</evidence>
<reference evidence="2 3" key="1">
    <citation type="submission" date="2024-04" db="EMBL/GenBank/DDBJ databases">
        <title>genome sequences of Mucor flavus KT1a and Helicostylum pulchrum KT1b strains isolation_sourced from the surface of a dry-aged beef.</title>
        <authorList>
            <person name="Toyotome T."/>
            <person name="Hosono M."/>
            <person name="Torimaru M."/>
            <person name="Fukuda K."/>
            <person name="Mikami N."/>
        </authorList>
    </citation>
    <scope>NUCLEOTIDE SEQUENCE [LARGE SCALE GENOMIC DNA]</scope>
    <source>
        <strain evidence="2 3">KT1b</strain>
    </source>
</reference>